<proteinExistence type="predicted"/>
<protein>
    <submittedName>
        <fullName evidence="1">Uncharacterized protein</fullName>
    </submittedName>
</protein>
<gene>
    <name evidence="1" type="ORF">EVAR_8998_1</name>
</gene>
<dbReference type="EMBL" id="BGZK01000618">
    <property type="protein sequence ID" value="GBP53221.1"/>
    <property type="molecule type" value="Genomic_DNA"/>
</dbReference>
<organism evidence="1 2">
    <name type="scientific">Eumeta variegata</name>
    <name type="common">Bagworm moth</name>
    <name type="synonym">Eumeta japonica</name>
    <dbReference type="NCBI Taxonomy" id="151549"/>
    <lineage>
        <taxon>Eukaryota</taxon>
        <taxon>Metazoa</taxon>
        <taxon>Ecdysozoa</taxon>
        <taxon>Arthropoda</taxon>
        <taxon>Hexapoda</taxon>
        <taxon>Insecta</taxon>
        <taxon>Pterygota</taxon>
        <taxon>Neoptera</taxon>
        <taxon>Endopterygota</taxon>
        <taxon>Lepidoptera</taxon>
        <taxon>Glossata</taxon>
        <taxon>Ditrysia</taxon>
        <taxon>Tineoidea</taxon>
        <taxon>Psychidae</taxon>
        <taxon>Oiketicinae</taxon>
        <taxon>Eumeta</taxon>
    </lineage>
</organism>
<evidence type="ECO:0000313" key="2">
    <source>
        <dbReference type="Proteomes" id="UP000299102"/>
    </source>
</evidence>
<name>A0A4C1WPK9_EUMVA</name>
<evidence type="ECO:0000313" key="1">
    <source>
        <dbReference type="EMBL" id="GBP53221.1"/>
    </source>
</evidence>
<dbReference type="Proteomes" id="UP000299102">
    <property type="component" value="Unassembled WGS sequence"/>
</dbReference>
<sequence>MRCVHKPEMGLQPSAKALPDRPALSKWPLFGTCLTLIKLKRQVQMRTCIFIAITNLSIAVCRTAVTTGRLNDTFVGRRHSDTEIARRVPTNDALFTAIGKREYGQRARVQSAPIVSQPELSRCSLDREVVQLGIWNTNLFSESPRQYEDGADITAMTSFSLSFPHGENENYLCRFKSILVLKDKLKLSVDAIL</sequence>
<dbReference type="AlphaFoldDB" id="A0A4C1WPK9"/>
<reference evidence="1 2" key="1">
    <citation type="journal article" date="2019" name="Commun. Biol.">
        <title>The bagworm genome reveals a unique fibroin gene that provides high tensile strength.</title>
        <authorList>
            <person name="Kono N."/>
            <person name="Nakamura H."/>
            <person name="Ohtoshi R."/>
            <person name="Tomita M."/>
            <person name="Numata K."/>
            <person name="Arakawa K."/>
        </authorList>
    </citation>
    <scope>NUCLEOTIDE SEQUENCE [LARGE SCALE GENOMIC DNA]</scope>
</reference>
<accession>A0A4C1WPK9</accession>
<comment type="caution">
    <text evidence="1">The sequence shown here is derived from an EMBL/GenBank/DDBJ whole genome shotgun (WGS) entry which is preliminary data.</text>
</comment>
<keyword evidence="2" id="KW-1185">Reference proteome</keyword>